<proteinExistence type="inferred from homology"/>
<dbReference type="Gene3D" id="3.90.780.10">
    <property type="entry name" value="5'-Nucleotidase, C-terminal domain"/>
    <property type="match status" value="1"/>
</dbReference>
<dbReference type="PROSITE" id="PS00785">
    <property type="entry name" value="5_NUCLEOTIDASE_1"/>
    <property type="match status" value="1"/>
</dbReference>
<dbReference type="InterPro" id="IPR008334">
    <property type="entry name" value="5'-Nucleotdase_C"/>
</dbReference>
<dbReference type="GO" id="GO:0030288">
    <property type="term" value="C:outer membrane-bounded periplasmic space"/>
    <property type="evidence" value="ECO:0007669"/>
    <property type="project" value="TreeGrafter"/>
</dbReference>
<dbReference type="Gene3D" id="3.60.21.10">
    <property type="match status" value="1"/>
</dbReference>
<keyword evidence="1" id="KW-0732">Signal</keyword>
<dbReference type="GO" id="GO:0008768">
    <property type="term" value="F:UDP-sugar diphosphatase activity"/>
    <property type="evidence" value="ECO:0007669"/>
    <property type="project" value="TreeGrafter"/>
</dbReference>
<dbReference type="SUPFAM" id="SSF56300">
    <property type="entry name" value="Metallo-dependent phosphatases"/>
    <property type="match status" value="1"/>
</dbReference>
<evidence type="ECO:0000256" key="1">
    <source>
        <dbReference type="ARBA" id="ARBA00022729"/>
    </source>
</evidence>
<dbReference type="PANTHER" id="PTHR11575:SF23">
    <property type="entry name" value="5-NUCLEOTIDASE FAMILY PROTEIN"/>
    <property type="match status" value="1"/>
</dbReference>
<evidence type="ECO:0000256" key="2">
    <source>
        <dbReference type="RuleBase" id="RU362119"/>
    </source>
</evidence>
<dbReference type="RefSeq" id="WP_171650477.1">
    <property type="nucleotide sequence ID" value="NZ_WHOD01000013.1"/>
</dbReference>
<keyword evidence="2" id="KW-0378">Hydrolase</keyword>
<dbReference type="AlphaFoldDB" id="A0A972GR55"/>
<gene>
    <name evidence="5" type="ORF">GC093_03475</name>
</gene>
<evidence type="ECO:0000313" key="6">
    <source>
        <dbReference type="Proteomes" id="UP000641588"/>
    </source>
</evidence>
<dbReference type="GO" id="GO:0008253">
    <property type="term" value="F:5'-nucleotidase activity"/>
    <property type="evidence" value="ECO:0007669"/>
    <property type="project" value="TreeGrafter"/>
</dbReference>
<dbReference type="InterPro" id="IPR029052">
    <property type="entry name" value="Metallo-depent_PP-like"/>
</dbReference>
<comment type="similarity">
    <text evidence="2">Belongs to the 5'-nucleotidase family.</text>
</comment>
<feature type="domain" description="5'-Nucleotidase C-terminal" evidence="4">
    <location>
        <begin position="293"/>
        <end position="431"/>
    </location>
</feature>
<dbReference type="PANTHER" id="PTHR11575">
    <property type="entry name" value="5'-NUCLEOTIDASE-RELATED"/>
    <property type="match status" value="1"/>
</dbReference>
<feature type="domain" description="Calcineurin-like phosphoesterase" evidence="3">
    <location>
        <begin position="8"/>
        <end position="207"/>
    </location>
</feature>
<evidence type="ECO:0000313" key="5">
    <source>
        <dbReference type="EMBL" id="NOU92297.1"/>
    </source>
</evidence>
<evidence type="ECO:0000259" key="3">
    <source>
        <dbReference type="Pfam" id="PF00149"/>
    </source>
</evidence>
<dbReference type="InterPro" id="IPR036907">
    <property type="entry name" value="5'-Nucleotdase_C_sf"/>
</dbReference>
<dbReference type="GO" id="GO:0009166">
    <property type="term" value="P:nucleotide catabolic process"/>
    <property type="evidence" value="ECO:0007669"/>
    <property type="project" value="InterPro"/>
</dbReference>
<comment type="caution">
    <text evidence="5">The sequence shown here is derived from an EMBL/GenBank/DDBJ whole genome shotgun (WGS) entry which is preliminary data.</text>
</comment>
<dbReference type="GO" id="GO:0000166">
    <property type="term" value="F:nucleotide binding"/>
    <property type="evidence" value="ECO:0007669"/>
    <property type="project" value="UniProtKB-KW"/>
</dbReference>
<dbReference type="PRINTS" id="PR01607">
    <property type="entry name" value="APYRASEFAMLY"/>
</dbReference>
<protein>
    <submittedName>
        <fullName evidence="5">Bifunctional metallophosphatase/5'-nucleotidase</fullName>
    </submittedName>
</protein>
<dbReference type="InterPro" id="IPR006146">
    <property type="entry name" value="5'-Nucleotdase_CS"/>
</dbReference>
<dbReference type="EMBL" id="WHOD01000013">
    <property type="protein sequence ID" value="NOU92297.1"/>
    <property type="molecule type" value="Genomic_DNA"/>
</dbReference>
<accession>A0A972GR55</accession>
<evidence type="ECO:0000259" key="4">
    <source>
        <dbReference type="Pfam" id="PF02872"/>
    </source>
</evidence>
<keyword evidence="2" id="KW-0547">Nucleotide-binding</keyword>
<dbReference type="Proteomes" id="UP000641588">
    <property type="component" value="Unassembled WGS sequence"/>
</dbReference>
<dbReference type="GO" id="GO:0046872">
    <property type="term" value="F:metal ion binding"/>
    <property type="evidence" value="ECO:0007669"/>
    <property type="project" value="InterPro"/>
</dbReference>
<dbReference type="InterPro" id="IPR004843">
    <property type="entry name" value="Calcineurin-like_PHP"/>
</dbReference>
<organism evidence="5 6">
    <name type="scientific">Paenibacillus foliorum</name>
    <dbReference type="NCBI Taxonomy" id="2654974"/>
    <lineage>
        <taxon>Bacteria</taxon>
        <taxon>Bacillati</taxon>
        <taxon>Bacillota</taxon>
        <taxon>Bacilli</taxon>
        <taxon>Bacillales</taxon>
        <taxon>Paenibacillaceae</taxon>
        <taxon>Paenibacillus</taxon>
    </lineage>
</organism>
<sequence>MTSPLLRLRILHTNDIHSHFEQMPSIAAAFHELRVSAGAEHTLTLDIGDHMDRMRPETEGSCGSANLAVMNETGYEAVTIGNNEGLTFSKEALNNLYSSEASFKVLCSNLLDSATGKVPSWGVPYHIIEKGGIRIGLIGVTAYFIDFYTLLGWDIQEPIGVTANLVRELRTQVDLIVVLSHLGLRNDEKMAIEVPGIDIILGGHTHHLLEIPQRTGDTVICAAGKFGQYFGVVDVQFDPTTRKPVSIEGYARSANDYSEAEDDRVRALIERFEASSNQVLSQEVAYLQQPLAADWYMEAPLGNLLASGLRKRVGVDIGLVNAGQFLDGLAKGPVTVGRLLEICPSPINPCLIVLSGKNILQALEEALLPEFQKKLLYGFGFRGKVLGMLNVDGLRIEYDLNAPEYSKIKQVWVGSELLAIDKDYKVATIDMFTFGVGYHSLSKGKEIQYFLPEFLRDIMQAELQDPESIDKSSVQHWFETS</sequence>
<dbReference type="InterPro" id="IPR006179">
    <property type="entry name" value="5_nucleotidase/apyrase"/>
</dbReference>
<name>A0A972GR55_9BACL</name>
<dbReference type="CDD" id="cd00845">
    <property type="entry name" value="MPP_UshA_N_like"/>
    <property type="match status" value="1"/>
</dbReference>
<keyword evidence="6" id="KW-1185">Reference proteome</keyword>
<dbReference type="Pfam" id="PF02872">
    <property type="entry name" value="5_nucleotid_C"/>
    <property type="match status" value="1"/>
</dbReference>
<reference evidence="5" key="1">
    <citation type="submission" date="2019-10" db="EMBL/GenBank/DDBJ databases">
        <title>Description of Paenibacillus glebae sp. nov.</title>
        <authorList>
            <person name="Carlier A."/>
            <person name="Qi S."/>
        </authorList>
    </citation>
    <scope>NUCLEOTIDE SEQUENCE</scope>
    <source>
        <strain evidence="5">LMG 31456</strain>
    </source>
</reference>
<dbReference type="SUPFAM" id="SSF55816">
    <property type="entry name" value="5'-nucleotidase (syn. UDP-sugar hydrolase), C-terminal domain"/>
    <property type="match status" value="1"/>
</dbReference>
<dbReference type="Pfam" id="PF00149">
    <property type="entry name" value="Metallophos"/>
    <property type="match status" value="1"/>
</dbReference>